<dbReference type="InterPro" id="IPR033443">
    <property type="entry name" value="PROP1-like_PPR_dom"/>
</dbReference>
<dbReference type="Gene3D" id="1.25.40.10">
    <property type="entry name" value="Tetratricopeptide repeat domain"/>
    <property type="match status" value="2"/>
</dbReference>
<dbReference type="GO" id="GO:0007005">
    <property type="term" value="P:mitochondrion organization"/>
    <property type="evidence" value="ECO:0000318"/>
    <property type="project" value="GO_Central"/>
</dbReference>
<gene>
    <name evidence="5" type="ORF">MIMGU_mgv1a0011332mg</name>
</gene>
<dbReference type="PANTHER" id="PTHR46128:SF211">
    <property type="entry name" value="PENTACOTRIPEPTIDE-REPEAT REGION OF PRORP DOMAIN-CONTAINING PROTEIN"/>
    <property type="match status" value="1"/>
</dbReference>
<dbReference type="GO" id="GO:0003729">
    <property type="term" value="F:mRNA binding"/>
    <property type="evidence" value="ECO:0000318"/>
    <property type="project" value="GO_Central"/>
</dbReference>
<dbReference type="Pfam" id="PF13041">
    <property type="entry name" value="PPR_2"/>
    <property type="match status" value="1"/>
</dbReference>
<feature type="repeat" description="PPR" evidence="3">
    <location>
        <begin position="127"/>
        <end position="161"/>
    </location>
</feature>
<evidence type="ECO:0000256" key="3">
    <source>
        <dbReference type="PROSITE-ProRule" id="PRU00708"/>
    </source>
</evidence>
<dbReference type="GO" id="GO:0005739">
    <property type="term" value="C:mitochondrion"/>
    <property type="evidence" value="ECO:0000318"/>
    <property type="project" value="GO_Central"/>
</dbReference>
<dbReference type="InterPro" id="IPR011990">
    <property type="entry name" value="TPR-like_helical_dom_sf"/>
</dbReference>
<dbReference type="PANTHER" id="PTHR46128">
    <property type="entry name" value="MITOCHONDRIAL GROUP I INTRON SPLICING FACTOR CCM1"/>
    <property type="match status" value="1"/>
</dbReference>
<dbReference type="GO" id="GO:0006396">
    <property type="term" value="P:RNA processing"/>
    <property type="evidence" value="ECO:0000318"/>
    <property type="project" value="GO_Central"/>
</dbReference>
<dbReference type="InterPro" id="IPR050872">
    <property type="entry name" value="PPR_P_subfamily"/>
</dbReference>
<keyword evidence="6" id="KW-1185">Reference proteome</keyword>
<organism evidence="5 6">
    <name type="scientific">Erythranthe guttata</name>
    <name type="common">Yellow monkey flower</name>
    <name type="synonym">Mimulus guttatus</name>
    <dbReference type="NCBI Taxonomy" id="4155"/>
    <lineage>
        <taxon>Eukaryota</taxon>
        <taxon>Viridiplantae</taxon>
        <taxon>Streptophyta</taxon>
        <taxon>Embryophyta</taxon>
        <taxon>Tracheophyta</taxon>
        <taxon>Spermatophyta</taxon>
        <taxon>Magnoliopsida</taxon>
        <taxon>eudicotyledons</taxon>
        <taxon>Gunneridae</taxon>
        <taxon>Pentapetalae</taxon>
        <taxon>asterids</taxon>
        <taxon>lamiids</taxon>
        <taxon>Lamiales</taxon>
        <taxon>Phrymaceae</taxon>
        <taxon>Erythranthe</taxon>
    </lineage>
</organism>
<dbReference type="eggNOG" id="KOG4197">
    <property type="taxonomic scope" value="Eukaryota"/>
</dbReference>
<protein>
    <recommendedName>
        <fullName evidence="4">PROP1-like PPR domain-containing protein</fullName>
    </recommendedName>
</protein>
<evidence type="ECO:0000256" key="2">
    <source>
        <dbReference type="ARBA" id="ARBA00022737"/>
    </source>
</evidence>
<dbReference type="PROSITE" id="PS51375">
    <property type="entry name" value="PPR"/>
    <property type="match status" value="4"/>
</dbReference>
<accession>A0A022RHY4</accession>
<comment type="similarity">
    <text evidence="1">Belongs to the PPR family. P subfamily.</text>
</comment>
<dbReference type="AlphaFoldDB" id="A0A022RHY4"/>
<name>A0A022RHY4_ERYGU</name>
<reference evidence="5 6" key="1">
    <citation type="journal article" date="2013" name="Proc. Natl. Acad. Sci. U.S.A.">
        <title>Fine-scale variation in meiotic recombination in Mimulus inferred from population shotgun sequencing.</title>
        <authorList>
            <person name="Hellsten U."/>
            <person name="Wright K.M."/>
            <person name="Jenkins J."/>
            <person name="Shu S."/>
            <person name="Yuan Y."/>
            <person name="Wessler S.R."/>
            <person name="Schmutz J."/>
            <person name="Willis J.H."/>
            <person name="Rokhsar D.S."/>
        </authorList>
    </citation>
    <scope>NUCLEOTIDE SEQUENCE [LARGE SCALE GENOMIC DNA]</scope>
    <source>
        <strain evidence="6">cv. DUN x IM62</strain>
    </source>
</reference>
<feature type="domain" description="PROP1-like PPR" evidence="4">
    <location>
        <begin position="5"/>
        <end position="108"/>
    </location>
</feature>
<keyword evidence="2" id="KW-0677">Repeat</keyword>
<dbReference type="InterPro" id="IPR002885">
    <property type="entry name" value="PPR_rpt"/>
</dbReference>
<dbReference type="NCBIfam" id="TIGR00756">
    <property type="entry name" value="PPR"/>
    <property type="match status" value="3"/>
</dbReference>
<evidence type="ECO:0000313" key="6">
    <source>
        <dbReference type="Proteomes" id="UP000030748"/>
    </source>
</evidence>
<proteinExistence type="inferred from homology"/>
<evidence type="ECO:0000313" key="5">
    <source>
        <dbReference type="EMBL" id="EYU39594.1"/>
    </source>
</evidence>
<feature type="non-terminal residue" evidence="5">
    <location>
        <position position="1"/>
    </location>
</feature>
<feature type="repeat" description="PPR" evidence="3">
    <location>
        <begin position="162"/>
        <end position="196"/>
    </location>
</feature>
<sequence>GDTSKAFDLFDIMISVGIQPSLETLASIFNGLKRTSRFQESHALLHEMAKDGFAPTERQYSSLITSMCKIGDIKGALKVKDSMAALSGVGSRQVAESALVRGLVQQGKTEEGVLVINRMLRGGIVPTVPTFTTVIHVLCKESKFSEALDCKKLMENHGCKPDVVTYNVLLTGLCRSGDIARAFALYEEMKLRSVCPNITTFYVLVSAVLSENDCVNGEGILKDLEERGLAESKDSTYGRSS</sequence>
<feature type="repeat" description="PPR" evidence="3">
    <location>
        <begin position="21"/>
        <end position="55"/>
    </location>
</feature>
<evidence type="ECO:0000256" key="1">
    <source>
        <dbReference type="ARBA" id="ARBA00007626"/>
    </source>
</evidence>
<dbReference type="EMBL" id="KI630443">
    <property type="protein sequence ID" value="EYU39594.1"/>
    <property type="molecule type" value="Genomic_DNA"/>
</dbReference>
<feature type="repeat" description="PPR" evidence="3">
    <location>
        <begin position="92"/>
        <end position="126"/>
    </location>
</feature>
<dbReference type="Proteomes" id="UP000030748">
    <property type="component" value="Unassembled WGS sequence"/>
</dbReference>
<evidence type="ECO:0000259" key="4">
    <source>
        <dbReference type="Pfam" id="PF17177"/>
    </source>
</evidence>
<dbReference type="Pfam" id="PF17177">
    <property type="entry name" value="PPR_long"/>
    <property type="match status" value="1"/>
</dbReference>